<dbReference type="SUPFAM" id="SSF55785">
    <property type="entry name" value="PYP-like sensor domain (PAS domain)"/>
    <property type="match status" value="3"/>
</dbReference>
<reference evidence="9 10" key="1">
    <citation type="journal article" date="2013" name="Genome Announc.">
        <title>Draft Genome Sequence of Methylophaga lonarensis MPLT, a Haloalkaliphilic (Non-Methane-Utilizing) Methylotroph.</title>
        <authorList>
            <person name="Shetty S.A."/>
            <person name="Marathe N.P."/>
            <person name="Munot H."/>
            <person name="Antony C.P."/>
            <person name="Dhotre D.P."/>
            <person name="Murrell J.C."/>
            <person name="Shouche Y.S."/>
        </authorList>
    </citation>
    <scope>NUCLEOTIDE SEQUENCE [LARGE SCALE GENOMIC DNA]</scope>
    <source>
        <strain evidence="9 10">MPL</strain>
    </source>
</reference>
<dbReference type="GO" id="GO:0006355">
    <property type="term" value="P:regulation of DNA-templated transcription"/>
    <property type="evidence" value="ECO:0007669"/>
    <property type="project" value="InterPro"/>
</dbReference>
<evidence type="ECO:0000259" key="8">
    <source>
        <dbReference type="PROSITE" id="PS50113"/>
    </source>
</evidence>
<comment type="catalytic activity">
    <reaction evidence="1">
        <text>ATP + protein L-histidine = ADP + protein N-phospho-L-histidine.</text>
        <dbReference type="EC" id="2.7.13.3"/>
    </reaction>
</comment>
<dbReference type="InterPro" id="IPR052162">
    <property type="entry name" value="Sensor_kinase/Photoreceptor"/>
</dbReference>
<evidence type="ECO:0000256" key="1">
    <source>
        <dbReference type="ARBA" id="ARBA00000085"/>
    </source>
</evidence>
<dbReference type="AlphaFoldDB" id="M7P1Y7"/>
<comment type="caution">
    <text evidence="9">The sequence shown here is derived from an EMBL/GenBank/DDBJ whole genome shotgun (WGS) entry which is preliminary data.</text>
</comment>
<gene>
    <name evidence="9" type="ORF">MPL1_04697</name>
</gene>
<dbReference type="InterPro" id="IPR035965">
    <property type="entry name" value="PAS-like_dom_sf"/>
</dbReference>
<dbReference type="EMBL" id="APHR01000021">
    <property type="protein sequence ID" value="EMR13511.1"/>
    <property type="molecule type" value="Genomic_DNA"/>
</dbReference>
<evidence type="ECO:0000256" key="3">
    <source>
        <dbReference type="ARBA" id="ARBA00022553"/>
    </source>
</evidence>
<keyword evidence="6" id="KW-0812">Transmembrane</keyword>
<dbReference type="PROSITE" id="PS50113">
    <property type="entry name" value="PAC"/>
    <property type="match status" value="1"/>
</dbReference>
<dbReference type="STRING" id="1286106.MPL1_04697"/>
<keyword evidence="6" id="KW-1133">Transmembrane helix</keyword>
<dbReference type="Gene3D" id="3.30.450.20">
    <property type="entry name" value="PAS domain"/>
    <property type="match status" value="3"/>
</dbReference>
<dbReference type="eggNOG" id="COG2202">
    <property type="taxonomic scope" value="Bacteria"/>
</dbReference>
<dbReference type="InterPro" id="IPR001610">
    <property type="entry name" value="PAC"/>
</dbReference>
<feature type="domain" description="PAS" evidence="7">
    <location>
        <begin position="190"/>
        <end position="260"/>
    </location>
</feature>
<keyword evidence="10" id="KW-1185">Reference proteome</keyword>
<evidence type="ECO:0000256" key="4">
    <source>
        <dbReference type="ARBA" id="ARBA00022679"/>
    </source>
</evidence>
<evidence type="ECO:0000256" key="6">
    <source>
        <dbReference type="SAM" id="Phobius"/>
    </source>
</evidence>
<dbReference type="Pfam" id="PF08447">
    <property type="entry name" value="PAS_3"/>
    <property type="match status" value="1"/>
</dbReference>
<dbReference type="SMART" id="SM00091">
    <property type="entry name" value="PAS"/>
    <property type="match status" value="3"/>
</dbReference>
<name>M7P1Y7_9GAMM</name>
<dbReference type="InterPro" id="IPR013655">
    <property type="entry name" value="PAS_fold_3"/>
</dbReference>
<evidence type="ECO:0000313" key="10">
    <source>
        <dbReference type="Proteomes" id="UP000012019"/>
    </source>
</evidence>
<dbReference type="SMART" id="SM00086">
    <property type="entry name" value="PAC"/>
    <property type="match status" value="1"/>
</dbReference>
<dbReference type="PANTHER" id="PTHR43304">
    <property type="entry name" value="PHYTOCHROME-LIKE PROTEIN CPH1"/>
    <property type="match status" value="1"/>
</dbReference>
<dbReference type="NCBIfam" id="TIGR00229">
    <property type="entry name" value="sensory_box"/>
    <property type="match status" value="1"/>
</dbReference>
<dbReference type="Pfam" id="PF13426">
    <property type="entry name" value="PAS_9"/>
    <property type="match status" value="1"/>
</dbReference>
<dbReference type="CDD" id="cd00130">
    <property type="entry name" value="PAS"/>
    <property type="match status" value="2"/>
</dbReference>
<dbReference type="Proteomes" id="UP000012019">
    <property type="component" value="Unassembled WGS sequence"/>
</dbReference>
<keyword evidence="4" id="KW-0808">Transferase</keyword>
<dbReference type="InterPro" id="IPR000014">
    <property type="entry name" value="PAS"/>
</dbReference>
<dbReference type="EC" id="2.7.13.3" evidence="2"/>
<evidence type="ECO:0000313" key="9">
    <source>
        <dbReference type="EMBL" id="EMR13511.1"/>
    </source>
</evidence>
<evidence type="ECO:0000256" key="2">
    <source>
        <dbReference type="ARBA" id="ARBA00012438"/>
    </source>
</evidence>
<evidence type="ECO:0000259" key="7">
    <source>
        <dbReference type="PROSITE" id="PS50112"/>
    </source>
</evidence>
<proteinExistence type="predicted"/>
<keyword evidence="5" id="KW-0418">Kinase</keyword>
<keyword evidence="6" id="KW-0472">Membrane</keyword>
<dbReference type="Pfam" id="PF00989">
    <property type="entry name" value="PAS"/>
    <property type="match status" value="1"/>
</dbReference>
<dbReference type="InterPro" id="IPR013767">
    <property type="entry name" value="PAS_fold"/>
</dbReference>
<organism evidence="9 10">
    <name type="scientific">Methylophaga lonarensis MPL</name>
    <dbReference type="NCBI Taxonomy" id="1286106"/>
    <lineage>
        <taxon>Bacteria</taxon>
        <taxon>Pseudomonadati</taxon>
        <taxon>Pseudomonadota</taxon>
        <taxon>Gammaproteobacteria</taxon>
        <taxon>Thiotrichales</taxon>
        <taxon>Piscirickettsiaceae</taxon>
        <taxon>Methylophaga</taxon>
    </lineage>
</organism>
<keyword evidence="3" id="KW-0597">Phosphoprotein</keyword>
<dbReference type="PROSITE" id="PS50112">
    <property type="entry name" value="PAS"/>
    <property type="match status" value="2"/>
</dbReference>
<dbReference type="PATRIC" id="fig|1286106.3.peg.945"/>
<dbReference type="GO" id="GO:0004673">
    <property type="term" value="F:protein histidine kinase activity"/>
    <property type="evidence" value="ECO:0007669"/>
    <property type="project" value="UniProtKB-EC"/>
</dbReference>
<feature type="domain" description="PAS" evidence="7">
    <location>
        <begin position="339"/>
        <end position="393"/>
    </location>
</feature>
<accession>M7P1Y7</accession>
<dbReference type="PANTHER" id="PTHR43304:SF1">
    <property type="entry name" value="PAC DOMAIN-CONTAINING PROTEIN"/>
    <property type="match status" value="1"/>
</dbReference>
<evidence type="ECO:0000256" key="5">
    <source>
        <dbReference type="ARBA" id="ARBA00022777"/>
    </source>
</evidence>
<sequence>MVMLSTITALIFSVWWDSSASFAIHIALIAAVFAVLLSVILIISLYPGFRGRYRLDSENTTRSDQNWANDVSMRLSTPSAVIDGFNIIFANKAFLRELGMTGMRDLVTQMPLTNIVHPSSHAALTNFISQHDSHAESRQTLTVRLLYVDGTTVPAHISLSPLDVHGQSNLSLLQFTSTSQVQHETELEPEKFNFPLLLNNINQIIFLINVEQEIIYLNMAWESLTDYRTSETINKTLTNFIHPEDFLLVESRINALIQGKRQHVQTEARLIAKNGSSRWVEMRASRTSAHKGERSSIVGTLTDISHIKQIEAAQKQNRHSPLDMIITNVSCLVYRCKNDRNWTFEYVSDSCLEVTEYQSYELINSNTVTYMQLVYPEDRERIWEHVQEQIAKQRRFQMIYRILTRSNKTAG</sequence>
<protein>
    <recommendedName>
        <fullName evidence="2">histidine kinase</fullName>
        <ecNumber evidence="2">2.7.13.3</ecNumber>
    </recommendedName>
</protein>
<dbReference type="InterPro" id="IPR000700">
    <property type="entry name" value="PAS-assoc_C"/>
</dbReference>
<feature type="transmembrane region" description="Helical" evidence="6">
    <location>
        <begin position="30"/>
        <end position="49"/>
    </location>
</feature>
<feature type="domain" description="PAC" evidence="8">
    <location>
        <begin position="264"/>
        <end position="316"/>
    </location>
</feature>